<feature type="transmembrane region" description="Helical" evidence="13">
    <location>
        <begin position="1007"/>
        <end position="1035"/>
    </location>
</feature>
<feature type="domain" description="ABC transmembrane type-1" evidence="15">
    <location>
        <begin position="72"/>
        <end position="358"/>
    </location>
</feature>
<feature type="region of interest" description="Disordered" evidence="12">
    <location>
        <begin position="1356"/>
        <end position="1387"/>
    </location>
</feature>
<evidence type="ECO:0000259" key="15">
    <source>
        <dbReference type="PROSITE" id="PS50929"/>
    </source>
</evidence>
<name>A0A7S0USK3_9CHLO</name>
<dbReference type="GO" id="GO:0090374">
    <property type="term" value="P:oligopeptide export from mitochondrion"/>
    <property type="evidence" value="ECO:0007669"/>
    <property type="project" value="TreeGrafter"/>
</dbReference>
<reference evidence="16" key="1">
    <citation type="submission" date="2021-01" db="EMBL/GenBank/DDBJ databases">
        <authorList>
            <person name="Corre E."/>
            <person name="Pelletier E."/>
            <person name="Niang G."/>
            <person name="Scheremetjew M."/>
            <person name="Finn R."/>
            <person name="Kale V."/>
            <person name="Holt S."/>
            <person name="Cochrane G."/>
            <person name="Meng A."/>
            <person name="Brown T."/>
            <person name="Cohen L."/>
        </authorList>
    </citation>
    <scope>NUCLEOTIDE SEQUENCE</scope>
    <source>
        <strain evidence="16">SAG 63-3</strain>
    </source>
</reference>
<feature type="compositionally biased region" description="Acidic residues" evidence="12">
    <location>
        <begin position="717"/>
        <end position="742"/>
    </location>
</feature>
<dbReference type="InterPro" id="IPR039421">
    <property type="entry name" value="Type_1_exporter"/>
</dbReference>
<evidence type="ECO:0008006" key="17">
    <source>
        <dbReference type="Google" id="ProtNLM"/>
    </source>
</evidence>
<accession>A0A7S0USK3</accession>
<feature type="compositionally biased region" description="Polar residues" evidence="12">
    <location>
        <begin position="24"/>
        <end position="33"/>
    </location>
</feature>
<comment type="subunit">
    <text evidence="11">Interacts with 1-naphthylphthalamic acid (NPA).</text>
</comment>
<dbReference type="Pfam" id="PF00005">
    <property type="entry name" value="ABC_tran"/>
    <property type="match status" value="2"/>
</dbReference>
<feature type="transmembrane region" description="Helical" evidence="13">
    <location>
        <begin position="117"/>
        <end position="140"/>
    </location>
</feature>
<gene>
    <name evidence="16" type="ORF">PPAR00522_LOCUS2111</name>
</gene>
<feature type="domain" description="ABC transporter" evidence="14">
    <location>
        <begin position="418"/>
        <end position="654"/>
    </location>
</feature>
<keyword evidence="8 13" id="KW-1133">Transmembrane helix</keyword>
<feature type="compositionally biased region" description="Basic and acidic residues" evidence="12">
    <location>
        <begin position="906"/>
        <end position="921"/>
    </location>
</feature>
<keyword evidence="10" id="KW-0325">Glycoprotein</keyword>
<dbReference type="SUPFAM" id="SSF52540">
    <property type="entry name" value="P-loop containing nucleoside triphosphate hydrolases"/>
    <property type="match status" value="2"/>
</dbReference>
<proteinExistence type="inferred from homology"/>
<feature type="transmembrane region" description="Helical" evidence="13">
    <location>
        <begin position="1112"/>
        <end position="1131"/>
    </location>
</feature>
<feature type="transmembrane region" description="Helical" evidence="13">
    <location>
        <begin position="216"/>
        <end position="234"/>
    </location>
</feature>
<evidence type="ECO:0000256" key="6">
    <source>
        <dbReference type="ARBA" id="ARBA00022741"/>
    </source>
</evidence>
<feature type="compositionally biased region" description="Acidic residues" evidence="12">
    <location>
        <begin position="790"/>
        <end position="801"/>
    </location>
</feature>
<dbReference type="GO" id="GO:0016887">
    <property type="term" value="F:ATP hydrolysis activity"/>
    <property type="evidence" value="ECO:0007669"/>
    <property type="project" value="InterPro"/>
</dbReference>
<evidence type="ECO:0000256" key="8">
    <source>
        <dbReference type="ARBA" id="ARBA00022989"/>
    </source>
</evidence>
<dbReference type="InterPro" id="IPR003439">
    <property type="entry name" value="ABC_transporter-like_ATP-bd"/>
</dbReference>
<dbReference type="FunFam" id="3.40.50.300:FF:000066">
    <property type="entry name" value="ABC transporter B family member 1"/>
    <property type="match status" value="1"/>
</dbReference>
<keyword evidence="9 13" id="KW-0472">Membrane</keyword>
<dbReference type="InterPro" id="IPR027417">
    <property type="entry name" value="P-loop_NTPase"/>
</dbReference>
<evidence type="ECO:0000256" key="10">
    <source>
        <dbReference type="ARBA" id="ARBA00023180"/>
    </source>
</evidence>
<dbReference type="InterPro" id="IPR003593">
    <property type="entry name" value="AAA+_ATPase"/>
</dbReference>
<feature type="compositionally biased region" description="Basic and acidic residues" evidence="12">
    <location>
        <begin position="743"/>
        <end position="763"/>
    </location>
</feature>
<dbReference type="CDD" id="cd18577">
    <property type="entry name" value="ABC_6TM_Pgp_ABCB1_D1_like"/>
    <property type="match status" value="1"/>
</dbReference>
<evidence type="ECO:0000256" key="13">
    <source>
        <dbReference type="SAM" id="Phobius"/>
    </source>
</evidence>
<feature type="region of interest" description="Disordered" evidence="12">
    <location>
        <begin position="1294"/>
        <end position="1337"/>
    </location>
</feature>
<evidence type="ECO:0000256" key="7">
    <source>
        <dbReference type="ARBA" id="ARBA00022840"/>
    </source>
</evidence>
<evidence type="ECO:0000256" key="2">
    <source>
        <dbReference type="ARBA" id="ARBA00007577"/>
    </source>
</evidence>
<evidence type="ECO:0000256" key="12">
    <source>
        <dbReference type="SAM" id="MobiDB-lite"/>
    </source>
</evidence>
<dbReference type="Gene3D" id="3.40.50.300">
    <property type="entry name" value="P-loop containing nucleotide triphosphate hydrolases"/>
    <property type="match status" value="2"/>
</dbReference>
<comment type="similarity">
    <text evidence="2">Belongs to the ABC transporter superfamily. ABCB family. Multidrug resistance exporter (TC 3.A.1.201) subfamily.</text>
</comment>
<feature type="compositionally biased region" description="Polar residues" evidence="12">
    <location>
        <begin position="806"/>
        <end position="816"/>
    </location>
</feature>
<feature type="compositionally biased region" description="Low complexity" evidence="12">
    <location>
        <begin position="1357"/>
        <end position="1382"/>
    </location>
</feature>
<feature type="transmembrane region" description="Helical" evidence="13">
    <location>
        <begin position="69"/>
        <end position="91"/>
    </location>
</feature>
<evidence type="ECO:0000259" key="14">
    <source>
        <dbReference type="PROSITE" id="PS50893"/>
    </source>
</evidence>
<dbReference type="GO" id="GO:0005743">
    <property type="term" value="C:mitochondrial inner membrane"/>
    <property type="evidence" value="ECO:0007669"/>
    <property type="project" value="TreeGrafter"/>
</dbReference>
<evidence type="ECO:0000256" key="11">
    <source>
        <dbReference type="ARBA" id="ARBA00062948"/>
    </source>
</evidence>
<keyword evidence="3" id="KW-0813">Transport</keyword>
<dbReference type="GO" id="GO:0005524">
    <property type="term" value="F:ATP binding"/>
    <property type="evidence" value="ECO:0007669"/>
    <property type="project" value="UniProtKB-KW"/>
</dbReference>
<feature type="region of interest" description="Disordered" evidence="12">
    <location>
        <begin position="24"/>
        <end position="47"/>
    </location>
</feature>
<evidence type="ECO:0000256" key="1">
    <source>
        <dbReference type="ARBA" id="ARBA00004651"/>
    </source>
</evidence>
<keyword evidence="5" id="KW-0677">Repeat</keyword>
<dbReference type="PANTHER" id="PTHR43394:SF11">
    <property type="entry name" value="ATP-BINDING CASSETTE TRANSPORTER"/>
    <property type="match status" value="1"/>
</dbReference>
<keyword evidence="7" id="KW-0067">ATP-binding</keyword>
<feature type="transmembrane region" description="Helical" evidence="13">
    <location>
        <begin position="295"/>
        <end position="320"/>
    </location>
</feature>
<feature type="region of interest" description="Disordered" evidence="12">
    <location>
        <begin position="660"/>
        <end position="921"/>
    </location>
</feature>
<dbReference type="PROSITE" id="PS50929">
    <property type="entry name" value="ABC_TM1F"/>
    <property type="match status" value="2"/>
</dbReference>
<dbReference type="PROSITE" id="PS00211">
    <property type="entry name" value="ABC_TRANSPORTER_1"/>
    <property type="match status" value="2"/>
</dbReference>
<evidence type="ECO:0000313" key="16">
    <source>
        <dbReference type="EMBL" id="CAD8765723.1"/>
    </source>
</evidence>
<dbReference type="InterPro" id="IPR017871">
    <property type="entry name" value="ABC_transporter-like_CS"/>
</dbReference>
<keyword evidence="6" id="KW-0547">Nucleotide-binding</keyword>
<evidence type="ECO:0000256" key="4">
    <source>
        <dbReference type="ARBA" id="ARBA00022692"/>
    </source>
</evidence>
<dbReference type="Gene3D" id="1.20.1560.10">
    <property type="entry name" value="ABC transporter type 1, transmembrane domain"/>
    <property type="match status" value="2"/>
</dbReference>
<evidence type="ECO:0000256" key="5">
    <source>
        <dbReference type="ARBA" id="ARBA00022737"/>
    </source>
</evidence>
<feature type="transmembrane region" description="Helical" evidence="13">
    <location>
        <begin position="964"/>
        <end position="987"/>
    </location>
</feature>
<feature type="compositionally biased region" description="Low complexity" evidence="12">
    <location>
        <begin position="839"/>
        <end position="849"/>
    </location>
</feature>
<feature type="domain" description="ABC transporter" evidence="14">
    <location>
        <begin position="1402"/>
        <end position="1638"/>
    </location>
</feature>
<sequence length="1645" mass="179188">MTQTNSLSEAFPVDTALDVQTLESVSPRPSITNEDIEEELLPDKDEKPDPVEPLKYFELFSDASHLEKLLIIVGVICALAAGALLPVYSIFFGDFTNAFGHPTIHLMDIVNELSLKFLYLGIGAGISAYASTYISTWTAARQASRLNYKFLSATLSQEISFFDTNKEGTGGLLQCINQDVIDVQEAIGDKAQQLIRSFATFVSGFIIAFIRGWDMTLVMLGSIPIMLVVMSMVAKHMASSTQRQNSSYAKASIIAQQAIAQVRTVFSYVREKQMIRDYIIALRASTTEGESQGMAIGFMIGLFIMIIYASVGIALVYGSYRVAAGHYSGGQVMNVLMSIMQGGMALGQGGPNIQHIIKGKVSGARIFRVINRTPNISIDGDGIDSDEKLAAATAETDVNSPTTITTTTNGSTPSGWSIDFVNIKFAYPARPESLIFQDFTLRINAGETMALVGESGSGKSTAVSLVERFYDPLSGHVLFNGVDLTAFRLSWARQKIGLVSQEPTLFATSLYDNILMGNPSASREEVEAAAHAANAVVFIERLPEKYETKVGERGLQLSGGQKQRIAIARAILKNPKILLLDEATSALDTQSERVVQAALDRVAQGRTCLVIAHRLSTVRNADCISVMSKGVVVEQGKHDALIGKKGGLYATLAMVQGQGDKQQQEARQKENARRQQRRWKEEKLEGEEGKDETTTTKTGSRDVQDGAYKEKYSSFTSDDDSDGYTDDDDDGDDDCKEEDEEEADRKLDQNHKNKSKSDYDNNHHHLSPIDAKVDANDEVKKKDIRKGCEEEGNDDGGADCGEETKSTVQSLANGTKENGGHENSKDSLGLGSENCITMSNPNSNDNPSNGHRNLQSKAGDANSTSPSKPLPSTAPATLEPLSSTTPSKPVKGGDKKLKKIRNNRSQGEKEEKNGDSRDGFDQHVLSEIEGGGSKEEKAKKDKGEEEDVYKVSFKRLAKLSRPELLFIIVGSIGSLAAGAASPAFSFVFSSMITNFYQPDLTRLKHRAVFFCGMFLVLAGCTFVFYGLRIAAFAIVGHRLAARVRAKLFRAMMRQDVGWFDQESNNSGQLVSLLSTDATYIKGAVIDVLGLSLQSFSTLTFGFILAFAYDWRMALVVGGLLPFMFVTQWLNAKYNTRQSNRADMSNADANQAASESLTSVRVVQGYNMQASLLHRYSQHMNDGLEKVKQSANVAAASSGMTSFLTFATYSLVIYFGGHELKNGWTSFDHMLKAFMALLYGASSMAQATNGFADIGKAHGAIQHIFPILDRKPPINTNDPEDDLENDEALWHDLIEDEEHKAKGVDGGVRRRKGGKQEDRGDGSLDDKDGDNGDMNEDMNKSAKASYKFCKWYGHKQKGPSNGVVPSPSSASQPNTATTTTSTKHALKKTREPGVVLPTLEGRVVFKNVKFEYPSRPGIFIFERFSLDIPAGKTMALVGESGSGKSTAVGLIERFYDPIGGHVYIDGVDVKLMHLRWLRSHIALVSQEPLLFTGTILDNIKVGNPQASLEEVVAAAAAANAKGFIERTKELYNTLVGEGGVQLSGGQKQRIAIARAILKNPKILLLDEATSALDTASERVVQKALDQVILNRTCVVIAHRLSTVRNADCIAVLSRGVLLEKGSHDELVAQENSAYNRLMIAQVSHGV</sequence>
<dbReference type="PANTHER" id="PTHR43394">
    <property type="entry name" value="ATP-DEPENDENT PERMEASE MDL1, MITOCHONDRIAL"/>
    <property type="match status" value="1"/>
</dbReference>
<dbReference type="SMART" id="SM00382">
    <property type="entry name" value="AAA"/>
    <property type="match status" value="2"/>
</dbReference>
<feature type="domain" description="ABC transmembrane type-1" evidence="15">
    <location>
        <begin position="968"/>
        <end position="1255"/>
    </location>
</feature>
<comment type="subcellular location">
    <subcellularLocation>
        <location evidence="1">Cell membrane</location>
        <topology evidence="1">Multi-pass membrane protein</topology>
    </subcellularLocation>
</comment>
<feature type="transmembrane region" description="Helical" evidence="13">
    <location>
        <begin position="194"/>
        <end position="210"/>
    </location>
</feature>
<feature type="compositionally biased region" description="Basic and acidic residues" evidence="12">
    <location>
        <begin position="1313"/>
        <end position="1329"/>
    </location>
</feature>
<dbReference type="SUPFAM" id="SSF90123">
    <property type="entry name" value="ABC transporter transmembrane region"/>
    <property type="match status" value="2"/>
</dbReference>
<feature type="compositionally biased region" description="Basic and acidic residues" evidence="12">
    <location>
        <begin position="662"/>
        <end position="712"/>
    </location>
</feature>
<dbReference type="EMBL" id="HBFM01003670">
    <property type="protein sequence ID" value="CAD8765723.1"/>
    <property type="molecule type" value="Transcribed_RNA"/>
</dbReference>
<dbReference type="InterPro" id="IPR011527">
    <property type="entry name" value="ABC1_TM_dom"/>
</dbReference>
<dbReference type="FunFam" id="3.40.50.300:FF:000205">
    <property type="entry name" value="ABC transporter B family member 4"/>
    <property type="match status" value="1"/>
</dbReference>
<dbReference type="PROSITE" id="PS50893">
    <property type="entry name" value="ABC_TRANSPORTER_2"/>
    <property type="match status" value="2"/>
</dbReference>
<evidence type="ECO:0000256" key="9">
    <source>
        <dbReference type="ARBA" id="ARBA00023136"/>
    </source>
</evidence>
<protein>
    <recommendedName>
        <fullName evidence="17">ATP-binding cassette transporter</fullName>
    </recommendedName>
</protein>
<keyword evidence="4 13" id="KW-0812">Transmembrane</keyword>
<dbReference type="GO" id="GO:0005886">
    <property type="term" value="C:plasma membrane"/>
    <property type="evidence" value="ECO:0007669"/>
    <property type="project" value="UniProtKB-SubCell"/>
</dbReference>
<feature type="compositionally biased region" description="Polar residues" evidence="12">
    <location>
        <begin position="850"/>
        <end position="867"/>
    </location>
</feature>
<dbReference type="CDD" id="cd18578">
    <property type="entry name" value="ABC_6TM_Pgp_ABCB1_D2_like"/>
    <property type="match status" value="1"/>
</dbReference>
<evidence type="ECO:0000256" key="3">
    <source>
        <dbReference type="ARBA" id="ARBA00022448"/>
    </source>
</evidence>
<dbReference type="CDD" id="cd03249">
    <property type="entry name" value="ABC_MTABC3_MDL1_MDL2"/>
    <property type="match status" value="2"/>
</dbReference>
<feature type="compositionally biased region" description="Basic and acidic residues" evidence="12">
    <location>
        <begin position="771"/>
        <end position="789"/>
    </location>
</feature>
<dbReference type="GO" id="GO:0015421">
    <property type="term" value="F:ABC-type oligopeptide transporter activity"/>
    <property type="evidence" value="ECO:0007669"/>
    <property type="project" value="TreeGrafter"/>
</dbReference>
<dbReference type="InterPro" id="IPR036640">
    <property type="entry name" value="ABC1_TM_sf"/>
</dbReference>
<feature type="transmembrane region" description="Helical" evidence="13">
    <location>
        <begin position="1083"/>
        <end position="1106"/>
    </location>
</feature>
<dbReference type="Pfam" id="PF00664">
    <property type="entry name" value="ABC_membrane"/>
    <property type="match status" value="2"/>
</dbReference>
<organism evidence="16">
    <name type="scientific">Polytomella parva</name>
    <dbReference type="NCBI Taxonomy" id="51329"/>
    <lineage>
        <taxon>Eukaryota</taxon>
        <taxon>Viridiplantae</taxon>
        <taxon>Chlorophyta</taxon>
        <taxon>core chlorophytes</taxon>
        <taxon>Chlorophyceae</taxon>
        <taxon>CS clade</taxon>
        <taxon>Chlamydomonadales</taxon>
        <taxon>Chlamydomonadaceae</taxon>
        <taxon>Polytomella</taxon>
    </lineage>
</organism>